<reference evidence="2" key="1">
    <citation type="submission" date="2023-03" db="EMBL/GenBank/DDBJ databases">
        <authorList>
            <person name="Steffen K."/>
            <person name="Cardenas P."/>
        </authorList>
    </citation>
    <scope>NUCLEOTIDE SEQUENCE</scope>
</reference>
<accession>A0AA35RY68</accession>
<feature type="domain" description="PH" evidence="1">
    <location>
        <begin position="16"/>
        <end position="93"/>
    </location>
</feature>
<dbReference type="Proteomes" id="UP001174909">
    <property type="component" value="Unassembled WGS sequence"/>
</dbReference>
<dbReference type="PROSITE" id="PS50003">
    <property type="entry name" value="PH_DOMAIN"/>
    <property type="match status" value="1"/>
</dbReference>
<evidence type="ECO:0000313" key="3">
    <source>
        <dbReference type="Proteomes" id="UP001174909"/>
    </source>
</evidence>
<gene>
    <name evidence="2" type="ORF">GBAR_LOCUS11946</name>
</gene>
<evidence type="ECO:0000259" key="1">
    <source>
        <dbReference type="PROSITE" id="PS50003"/>
    </source>
</evidence>
<dbReference type="InterPro" id="IPR011993">
    <property type="entry name" value="PH-like_dom_sf"/>
</dbReference>
<dbReference type="InterPro" id="IPR001849">
    <property type="entry name" value="PH_domain"/>
</dbReference>
<protein>
    <submittedName>
        <fullName evidence="2">Sesquipedalian-1</fullName>
    </submittedName>
</protein>
<dbReference type="AlphaFoldDB" id="A0AA35RY68"/>
<organism evidence="2 3">
    <name type="scientific">Geodia barretti</name>
    <name type="common">Barrett's horny sponge</name>
    <dbReference type="NCBI Taxonomy" id="519541"/>
    <lineage>
        <taxon>Eukaryota</taxon>
        <taxon>Metazoa</taxon>
        <taxon>Porifera</taxon>
        <taxon>Demospongiae</taxon>
        <taxon>Heteroscleromorpha</taxon>
        <taxon>Tetractinellida</taxon>
        <taxon>Astrophorina</taxon>
        <taxon>Geodiidae</taxon>
        <taxon>Geodia</taxon>
    </lineage>
</organism>
<keyword evidence="3" id="KW-1185">Reference proteome</keyword>
<comment type="caution">
    <text evidence="2">The sequence shown here is derived from an EMBL/GenBank/DDBJ whole genome shotgun (WGS) entry which is preliminary data.</text>
</comment>
<evidence type="ECO:0000313" key="2">
    <source>
        <dbReference type="EMBL" id="CAI8019948.1"/>
    </source>
</evidence>
<dbReference type="Gene3D" id="2.30.29.30">
    <property type="entry name" value="Pleckstrin-homology domain (PH domain)/Phosphotyrosine-binding domain (PTB)"/>
    <property type="match status" value="1"/>
</dbReference>
<name>A0AA35RY68_GEOBA</name>
<sequence>MRFNDKELGAWASVFSPDKEGLLEKKGAGRGQGYKQRWFRLKGNLLFYFKVDELGGWEVVMQLLVSTAWPASLSVRTATDLGESWPFPVTVSS</sequence>
<dbReference type="SUPFAM" id="SSF50729">
    <property type="entry name" value="PH domain-like"/>
    <property type="match status" value="1"/>
</dbReference>
<dbReference type="Pfam" id="PF00169">
    <property type="entry name" value="PH"/>
    <property type="match status" value="1"/>
</dbReference>
<dbReference type="EMBL" id="CASHTH010001789">
    <property type="protein sequence ID" value="CAI8019948.1"/>
    <property type="molecule type" value="Genomic_DNA"/>
</dbReference>
<proteinExistence type="predicted"/>